<feature type="domain" description="CN hydrolase" evidence="2">
    <location>
        <begin position="3"/>
        <end position="278"/>
    </location>
</feature>
<evidence type="ECO:0000313" key="3">
    <source>
        <dbReference type="EMBL" id="CAD5126564.1"/>
    </source>
</evidence>
<evidence type="ECO:0000259" key="2">
    <source>
        <dbReference type="PROSITE" id="PS50263"/>
    </source>
</evidence>
<dbReference type="InterPro" id="IPR000132">
    <property type="entry name" value="Nitrilase/CN_hydratase_CS"/>
</dbReference>
<dbReference type="AlphaFoldDB" id="A0A7I8WEC5"/>
<dbReference type="GO" id="GO:0000257">
    <property type="term" value="F:nitrilase activity"/>
    <property type="evidence" value="ECO:0007669"/>
    <property type="project" value="UniProtKB-ARBA"/>
</dbReference>
<dbReference type="SUPFAM" id="SSF56317">
    <property type="entry name" value="Carbon-nitrogen hydrolase"/>
    <property type="match status" value="1"/>
</dbReference>
<dbReference type="EMBL" id="CAJFCJ010000062">
    <property type="protein sequence ID" value="CAD5126564.1"/>
    <property type="molecule type" value="Genomic_DNA"/>
</dbReference>
<organism evidence="3 4">
    <name type="scientific">Dimorphilus gyrociliatus</name>
    <dbReference type="NCBI Taxonomy" id="2664684"/>
    <lineage>
        <taxon>Eukaryota</taxon>
        <taxon>Metazoa</taxon>
        <taxon>Spiralia</taxon>
        <taxon>Lophotrochozoa</taxon>
        <taxon>Annelida</taxon>
        <taxon>Polychaeta</taxon>
        <taxon>Polychaeta incertae sedis</taxon>
        <taxon>Dinophilidae</taxon>
        <taxon>Dimorphilus</taxon>
    </lineage>
</organism>
<dbReference type="InterPro" id="IPR036526">
    <property type="entry name" value="C-N_Hydrolase_sf"/>
</dbReference>
<comment type="caution">
    <text evidence="3">The sequence shown here is derived from an EMBL/GenBank/DDBJ whole genome shotgun (WGS) entry which is preliminary data.</text>
</comment>
<dbReference type="PROSITE" id="PS50263">
    <property type="entry name" value="CN_HYDROLASE"/>
    <property type="match status" value="1"/>
</dbReference>
<name>A0A7I8WEC5_9ANNE</name>
<dbReference type="InterPro" id="IPR044149">
    <property type="entry name" value="Nitrilases_CHs"/>
</dbReference>
<accession>A0A7I8WEC5</accession>
<proteinExistence type="inferred from homology"/>
<protein>
    <submittedName>
        <fullName evidence="3">DgyrCDS14659</fullName>
    </submittedName>
</protein>
<gene>
    <name evidence="3" type="ORF">DGYR_LOCUS13802</name>
</gene>
<keyword evidence="4" id="KW-1185">Reference proteome</keyword>
<evidence type="ECO:0000313" key="4">
    <source>
        <dbReference type="Proteomes" id="UP000549394"/>
    </source>
</evidence>
<dbReference type="OrthoDB" id="10250282at2759"/>
<dbReference type="Gene3D" id="3.60.110.10">
    <property type="entry name" value="Carbon-nitrogen hydrolase"/>
    <property type="match status" value="1"/>
</dbReference>
<dbReference type="PROSITE" id="PS00921">
    <property type="entry name" value="NITRIL_CHT_2"/>
    <property type="match status" value="1"/>
</dbReference>
<reference evidence="3 4" key="1">
    <citation type="submission" date="2020-08" db="EMBL/GenBank/DDBJ databases">
        <authorList>
            <person name="Hejnol A."/>
        </authorList>
    </citation>
    <scope>NUCLEOTIDE SEQUENCE [LARGE SCALE GENOMIC DNA]</scope>
</reference>
<comment type="similarity">
    <text evidence="1">Belongs to the carbon-nitrogen hydrolase superfamily. Nitrilase family.</text>
</comment>
<dbReference type="PANTHER" id="PTHR46044">
    <property type="entry name" value="NITRILASE"/>
    <property type="match status" value="1"/>
</dbReference>
<dbReference type="InterPro" id="IPR003010">
    <property type="entry name" value="C-N_Hydrolase"/>
</dbReference>
<dbReference type="CDD" id="cd07564">
    <property type="entry name" value="nitrilases_CHs"/>
    <property type="match status" value="1"/>
</dbReference>
<dbReference type="GO" id="GO:0016836">
    <property type="term" value="F:hydro-lyase activity"/>
    <property type="evidence" value="ECO:0007669"/>
    <property type="project" value="UniProtKB-ARBA"/>
</dbReference>
<sequence length="310" mass="34363">MKVRVAVVQDCPKLLDLEGTLDKIEILTKEAVNENAELVLFPEAFISAYPRGLDTSPGKAREVWLKYCKSSILVPGKETNRLGKVAKSFSIYLIIGVIEINPLSQGTLYCTLLYFGPDGSLLGKHRKLKPTEKERVLWGEGDGSTLKVYDTSIGKIGGLICWENYMPLARMTMYSQGVQIYLAPNADYCKAWQNTVKHIAREGRCYVLACNQYVTKDDYPPDVFKFERNPEDDDGESDDSGTLDVVSNGGSVIISPYGDVIAGPLFGGAGILHATLDMDDVVKSKFDFDVVGHYSRKDIFSFSVNNKEQC</sequence>
<dbReference type="PANTHER" id="PTHR46044:SF1">
    <property type="entry name" value="CN HYDROLASE DOMAIN-CONTAINING PROTEIN"/>
    <property type="match status" value="1"/>
</dbReference>
<dbReference type="Pfam" id="PF00795">
    <property type="entry name" value="CN_hydrolase"/>
    <property type="match status" value="1"/>
</dbReference>
<evidence type="ECO:0000256" key="1">
    <source>
        <dbReference type="ARBA" id="ARBA00008129"/>
    </source>
</evidence>
<dbReference type="Proteomes" id="UP000549394">
    <property type="component" value="Unassembled WGS sequence"/>
</dbReference>